<gene>
    <name evidence="2" type="ORF">SLA_7358</name>
</gene>
<evidence type="ECO:0000256" key="1">
    <source>
        <dbReference type="SAM" id="MobiDB-lite"/>
    </source>
</evidence>
<evidence type="ECO:0000313" key="2">
    <source>
        <dbReference type="EMBL" id="BAU88224.1"/>
    </source>
</evidence>
<dbReference type="EMBL" id="AP017424">
    <property type="protein sequence ID" value="BAU88224.1"/>
    <property type="molecule type" value="Genomic_DNA"/>
</dbReference>
<feature type="region of interest" description="Disordered" evidence="1">
    <location>
        <begin position="1"/>
        <end position="96"/>
    </location>
</feature>
<reference evidence="2 3" key="1">
    <citation type="journal article" date="2016" name="Genome Announc.">
        <title>Complete Genome Sequence of Thiostrepton-Producing Streptomyces laurentii ATCC 31255.</title>
        <authorList>
            <person name="Doi K."/>
            <person name="Fujino Y."/>
            <person name="Nagayoshi Y."/>
            <person name="Ohshima T."/>
            <person name="Ogata S."/>
        </authorList>
    </citation>
    <scope>NUCLEOTIDE SEQUENCE [LARGE SCALE GENOMIC DNA]</scope>
    <source>
        <strain evidence="2 3">ATCC 31255</strain>
    </source>
</reference>
<evidence type="ECO:0000313" key="3">
    <source>
        <dbReference type="Proteomes" id="UP000217676"/>
    </source>
</evidence>
<feature type="compositionally biased region" description="Basic and acidic residues" evidence="1">
    <location>
        <begin position="23"/>
        <end position="33"/>
    </location>
</feature>
<proteinExistence type="predicted"/>
<accession>A0A169PNA7</accession>
<dbReference type="Proteomes" id="UP000217676">
    <property type="component" value="Chromosome"/>
</dbReference>
<dbReference type="AlphaFoldDB" id="A0A169PNA7"/>
<sequence>MLLRAYDRRVDRDGPDQVALGVDLREQRGEHARRTTSTSGEQDRKSSPLQLVALGLTELHGEPQTSRPDVGVASRAVTPDRSAIREAGAGIHEMPF</sequence>
<organism evidence="2 3">
    <name type="scientific">Streptomyces laurentii</name>
    <dbReference type="NCBI Taxonomy" id="39478"/>
    <lineage>
        <taxon>Bacteria</taxon>
        <taxon>Bacillati</taxon>
        <taxon>Actinomycetota</taxon>
        <taxon>Actinomycetes</taxon>
        <taxon>Kitasatosporales</taxon>
        <taxon>Streptomycetaceae</taxon>
        <taxon>Streptomyces</taxon>
    </lineage>
</organism>
<feature type="compositionally biased region" description="Basic and acidic residues" evidence="1">
    <location>
        <begin position="1"/>
        <end position="15"/>
    </location>
</feature>
<dbReference type="KEGG" id="slau:SLA_7358"/>
<keyword evidence="3" id="KW-1185">Reference proteome</keyword>
<protein>
    <submittedName>
        <fullName evidence="2">Phosphoglucosamine mutase</fullName>
    </submittedName>
</protein>
<name>A0A169PNA7_STRLU</name>